<dbReference type="EMBL" id="AP014962">
    <property type="protein sequence ID" value="BAS96424.1"/>
    <property type="molecule type" value="Genomic_DNA"/>
</dbReference>
<evidence type="ECO:0000313" key="4">
    <source>
        <dbReference type="Proteomes" id="UP000059680"/>
    </source>
</evidence>
<dbReference type="Gramene" id="Os06t0176801-00">
    <property type="protein sequence ID" value="Os06t0176801-00"/>
    <property type="gene ID" value="Os06g0176801"/>
</dbReference>
<evidence type="ECO:0000313" key="2">
    <source>
        <dbReference type="EMBL" id="BAS96424.1"/>
    </source>
</evidence>
<evidence type="ECO:0000313" key="3">
    <source>
        <dbReference type="EMBL" id="BAS96439.1"/>
    </source>
</evidence>
<dbReference type="AlphaFoldDB" id="A0A0P0WT22"/>
<proteinExistence type="predicted"/>
<name>A0A0P0WT22_ORYSJ</name>
<protein>
    <submittedName>
        <fullName evidence="2">Os06g0176801 protein</fullName>
    </submittedName>
    <submittedName>
        <fullName evidence="3">Os06g0178601 protein</fullName>
    </submittedName>
</protein>
<accession>A0A0P0WT22</accession>
<dbReference type="EMBL" id="AP014962">
    <property type="protein sequence ID" value="BAS96439.1"/>
    <property type="molecule type" value="Genomic_DNA"/>
</dbReference>
<feature type="region of interest" description="Disordered" evidence="1">
    <location>
        <begin position="86"/>
        <end position="115"/>
    </location>
</feature>
<evidence type="ECO:0000256" key="1">
    <source>
        <dbReference type="SAM" id="MobiDB-lite"/>
    </source>
</evidence>
<dbReference type="Proteomes" id="UP000059680">
    <property type="component" value="Chromosome 6"/>
</dbReference>
<reference evidence="2" key="2">
    <citation type="journal article" date="2013" name="Plant Cell Physiol.">
        <title>Rice Annotation Project Database (RAP-DB): an integrative and interactive database for rice genomics.</title>
        <authorList>
            <person name="Sakai H."/>
            <person name="Lee S.S."/>
            <person name="Tanaka T."/>
            <person name="Numa H."/>
            <person name="Kim J."/>
            <person name="Kawahara Y."/>
            <person name="Wakimoto H."/>
            <person name="Yang C.C."/>
            <person name="Iwamoto M."/>
            <person name="Abe T."/>
            <person name="Yamada Y."/>
            <person name="Muto A."/>
            <person name="Inokuchi H."/>
            <person name="Ikemura T."/>
            <person name="Matsumoto T."/>
            <person name="Sasaki T."/>
            <person name="Itoh T."/>
        </authorList>
    </citation>
    <scope>NUCLEOTIDE SEQUENCE</scope>
</reference>
<sequence length="115" mass="12520">MYIYLHSIPHVDEQSIGDDGHIVPDALPQHLKPTDGVVDGDDGDHRAVGVWLQAQHILRPQAARVVVEPRVRRGVLVEHVDEVALSQAEQPGQSGEHKAGDLPAPHSVLMQNISV</sequence>
<reference evidence="2" key="4">
    <citation type="submission" date="2015-10" db="EMBL/GenBank/DDBJ databases">
        <authorList>
            <person name="Sakai H."/>
            <person name="Kawahara Y."/>
            <person name="Matsumoto T."/>
            <person name="Buell C.R."/>
            <person name="Itoh T."/>
        </authorList>
    </citation>
    <scope>NUCLEOTIDE SEQUENCE</scope>
</reference>
<dbReference type="Gramene" id="Os06t0178601-00">
    <property type="protein sequence ID" value="Os06t0178601-00"/>
    <property type="gene ID" value="Os06g0178601"/>
</dbReference>
<gene>
    <name evidence="2" type="ordered locus">Os06g0176801</name>
    <name evidence="3" type="ordered locus">Os06g0178601</name>
    <name evidence="2" type="ORF">OSNPB_060176801</name>
    <name evidence="3" type="ORF">OSNPB_060178601</name>
</gene>
<keyword evidence="4" id="KW-1185">Reference proteome</keyword>
<reference evidence="2 4" key="3">
    <citation type="journal article" date="2013" name="Rice">
        <title>Improvement of the Oryza sativa Nipponbare reference genome using next generation sequence and optical map data.</title>
        <authorList>
            <person name="Kawahara Y."/>
            <person name="de la Bastide M."/>
            <person name="Hamilton J.P."/>
            <person name="Kanamori H."/>
            <person name="McCombie W.R."/>
            <person name="Ouyang S."/>
            <person name="Schwartz D.C."/>
            <person name="Tanaka T."/>
            <person name="Wu J."/>
            <person name="Zhou S."/>
            <person name="Childs K.L."/>
            <person name="Davidson R.M."/>
            <person name="Lin H."/>
            <person name="Quesada-Ocampo L."/>
            <person name="Vaillancourt B."/>
            <person name="Sakai H."/>
            <person name="Lee S.S."/>
            <person name="Kim J."/>
            <person name="Numa H."/>
            <person name="Itoh T."/>
            <person name="Buell C.R."/>
            <person name="Matsumoto T."/>
        </authorList>
    </citation>
    <scope>NUCLEOTIDE SEQUENCE [LARGE SCALE GENOMIC DNA]</scope>
    <source>
        <strain evidence="4">cv. Nipponbare</strain>
    </source>
</reference>
<organism evidence="2 4">
    <name type="scientific">Oryza sativa subsp. japonica</name>
    <name type="common">Rice</name>
    <dbReference type="NCBI Taxonomy" id="39947"/>
    <lineage>
        <taxon>Eukaryota</taxon>
        <taxon>Viridiplantae</taxon>
        <taxon>Streptophyta</taxon>
        <taxon>Embryophyta</taxon>
        <taxon>Tracheophyta</taxon>
        <taxon>Spermatophyta</taxon>
        <taxon>Magnoliopsida</taxon>
        <taxon>Liliopsida</taxon>
        <taxon>Poales</taxon>
        <taxon>Poaceae</taxon>
        <taxon>BOP clade</taxon>
        <taxon>Oryzoideae</taxon>
        <taxon>Oryzeae</taxon>
        <taxon>Oryzinae</taxon>
        <taxon>Oryza</taxon>
        <taxon>Oryza sativa</taxon>
    </lineage>
</organism>
<reference evidence="4" key="1">
    <citation type="journal article" date="2005" name="Nature">
        <title>The map-based sequence of the rice genome.</title>
        <authorList>
            <consortium name="International rice genome sequencing project (IRGSP)"/>
            <person name="Matsumoto T."/>
            <person name="Wu J."/>
            <person name="Kanamori H."/>
            <person name="Katayose Y."/>
            <person name="Fujisawa M."/>
            <person name="Namiki N."/>
            <person name="Mizuno H."/>
            <person name="Yamamoto K."/>
            <person name="Antonio B.A."/>
            <person name="Baba T."/>
            <person name="Sakata K."/>
            <person name="Nagamura Y."/>
            <person name="Aoki H."/>
            <person name="Arikawa K."/>
            <person name="Arita K."/>
            <person name="Bito T."/>
            <person name="Chiden Y."/>
            <person name="Fujitsuka N."/>
            <person name="Fukunaka R."/>
            <person name="Hamada M."/>
            <person name="Harada C."/>
            <person name="Hayashi A."/>
            <person name="Hijishita S."/>
            <person name="Honda M."/>
            <person name="Hosokawa S."/>
            <person name="Ichikawa Y."/>
            <person name="Idonuma A."/>
            <person name="Iijima M."/>
            <person name="Ikeda M."/>
            <person name="Ikeno M."/>
            <person name="Ito K."/>
            <person name="Ito S."/>
            <person name="Ito T."/>
            <person name="Ito Y."/>
            <person name="Ito Y."/>
            <person name="Iwabuchi A."/>
            <person name="Kamiya K."/>
            <person name="Karasawa W."/>
            <person name="Kurita K."/>
            <person name="Katagiri S."/>
            <person name="Kikuta A."/>
            <person name="Kobayashi H."/>
            <person name="Kobayashi N."/>
            <person name="Machita K."/>
            <person name="Maehara T."/>
            <person name="Masukawa M."/>
            <person name="Mizubayashi T."/>
            <person name="Mukai Y."/>
            <person name="Nagasaki H."/>
            <person name="Nagata Y."/>
            <person name="Naito S."/>
            <person name="Nakashima M."/>
            <person name="Nakama Y."/>
            <person name="Nakamichi Y."/>
            <person name="Nakamura M."/>
            <person name="Meguro A."/>
            <person name="Negishi M."/>
            <person name="Ohta I."/>
            <person name="Ohta T."/>
            <person name="Okamoto M."/>
            <person name="Ono N."/>
            <person name="Saji S."/>
            <person name="Sakaguchi M."/>
            <person name="Sakai K."/>
            <person name="Shibata M."/>
            <person name="Shimokawa T."/>
            <person name="Song J."/>
            <person name="Takazaki Y."/>
            <person name="Terasawa K."/>
            <person name="Tsugane M."/>
            <person name="Tsuji K."/>
            <person name="Ueda S."/>
            <person name="Waki K."/>
            <person name="Yamagata H."/>
            <person name="Yamamoto M."/>
            <person name="Yamamoto S."/>
            <person name="Yamane H."/>
            <person name="Yoshiki S."/>
            <person name="Yoshihara R."/>
            <person name="Yukawa K."/>
            <person name="Zhong H."/>
            <person name="Yano M."/>
            <person name="Yuan Q."/>
            <person name="Ouyang S."/>
            <person name="Liu J."/>
            <person name="Jones K.M."/>
            <person name="Gansberger K."/>
            <person name="Moffat K."/>
            <person name="Hill J."/>
            <person name="Bera J."/>
            <person name="Fadrosh D."/>
            <person name="Jin S."/>
            <person name="Johri S."/>
            <person name="Kim M."/>
            <person name="Overton L."/>
            <person name="Reardon M."/>
            <person name="Tsitrin T."/>
            <person name="Vuong H."/>
            <person name="Weaver B."/>
            <person name="Ciecko A."/>
            <person name="Tallon L."/>
            <person name="Jackson J."/>
            <person name="Pai G."/>
            <person name="Aken S.V."/>
            <person name="Utterback T."/>
            <person name="Reidmuller S."/>
            <person name="Feldblyum T."/>
            <person name="Hsiao J."/>
            <person name="Zismann V."/>
            <person name="Iobst S."/>
            <person name="de Vazeille A.R."/>
            <person name="Buell C.R."/>
            <person name="Ying K."/>
            <person name="Li Y."/>
            <person name="Lu T."/>
            <person name="Huang Y."/>
            <person name="Zhao Q."/>
            <person name="Feng Q."/>
            <person name="Zhang L."/>
            <person name="Zhu J."/>
            <person name="Weng Q."/>
            <person name="Mu J."/>
            <person name="Lu Y."/>
            <person name="Fan D."/>
            <person name="Liu Y."/>
            <person name="Guan J."/>
            <person name="Zhang Y."/>
            <person name="Yu S."/>
            <person name="Liu X."/>
            <person name="Zhang Y."/>
            <person name="Hong G."/>
            <person name="Han B."/>
            <person name="Choisne N."/>
            <person name="Demange N."/>
            <person name="Orjeda G."/>
            <person name="Samain S."/>
            <person name="Cattolico L."/>
            <person name="Pelletier E."/>
            <person name="Couloux A."/>
            <person name="Segurens B."/>
            <person name="Wincker P."/>
            <person name="D'Hont A."/>
            <person name="Scarpelli C."/>
            <person name="Weissenbach J."/>
            <person name="Salanoubat M."/>
            <person name="Quetier F."/>
            <person name="Yu Y."/>
            <person name="Kim H.R."/>
            <person name="Rambo T."/>
            <person name="Currie J."/>
            <person name="Collura K."/>
            <person name="Luo M."/>
            <person name="Yang T."/>
            <person name="Ammiraju J.S.S."/>
            <person name="Engler F."/>
            <person name="Soderlund C."/>
            <person name="Wing R.A."/>
            <person name="Palmer L.E."/>
            <person name="de la Bastide M."/>
            <person name="Spiegel L."/>
            <person name="Nascimento L."/>
            <person name="Zutavern T."/>
            <person name="O'Shaughnessy A."/>
            <person name="Dike S."/>
            <person name="Dedhia N."/>
            <person name="Preston R."/>
            <person name="Balija V."/>
            <person name="McCombie W.R."/>
            <person name="Chow T."/>
            <person name="Chen H."/>
            <person name="Chung M."/>
            <person name="Chen C."/>
            <person name="Shaw J."/>
            <person name="Wu H."/>
            <person name="Hsiao K."/>
            <person name="Chao Y."/>
            <person name="Chu M."/>
            <person name="Cheng C."/>
            <person name="Hour A."/>
            <person name="Lee P."/>
            <person name="Lin S."/>
            <person name="Lin Y."/>
            <person name="Liou J."/>
            <person name="Liu S."/>
            <person name="Hsing Y."/>
            <person name="Raghuvanshi S."/>
            <person name="Mohanty A."/>
            <person name="Bharti A.K."/>
            <person name="Gaur A."/>
            <person name="Gupta V."/>
            <person name="Kumar D."/>
            <person name="Ravi V."/>
            <person name="Vij S."/>
            <person name="Kapur A."/>
            <person name="Khurana P."/>
            <person name="Khurana P."/>
            <person name="Khurana J.P."/>
            <person name="Tyagi A.K."/>
            <person name="Gaikwad K."/>
            <person name="Singh A."/>
            <person name="Dalal V."/>
            <person name="Srivastava S."/>
            <person name="Dixit A."/>
            <person name="Pal A.K."/>
            <person name="Ghazi I.A."/>
            <person name="Yadav M."/>
            <person name="Pandit A."/>
            <person name="Bhargava A."/>
            <person name="Sureshbabu K."/>
            <person name="Batra K."/>
            <person name="Sharma T.R."/>
            <person name="Mohapatra T."/>
            <person name="Singh N.K."/>
            <person name="Messing J."/>
            <person name="Nelson A.B."/>
            <person name="Fuks G."/>
            <person name="Kavchok S."/>
            <person name="Keizer G."/>
            <person name="Linton E."/>
            <person name="Llaca V."/>
            <person name="Song R."/>
            <person name="Tanyolac B."/>
            <person name="Young S."/>
            <person name="Ho-Il K."/>
            <person name="Hahn J.H."/>
            <person name="Sangsakoo G."/>
            <person name="Vanavichit A."/>
            <person name="de Mattos Luiz.A.T."/>
            <person name="Zimmer P.D."/>
            <person name="Malone G."/>
            <person name="Dellagostin O."/>
            <person name="de Oliveira A.C."/>
            <person name="Bevan M."/>
            <person name="Bancroft I."/>
            <person name="Minx P."/>
            <person name="Cordum H."/>
            <person name="Wilson R."/>
            <person name="Cheng Z."/>
            <person name="Jin W."/>
            <person name="Jiang J."/>
            <person name="Leong S.A."/>
            <person name="Iwama H."/>
            <person name="Gojobori T."/>
            <person name="Itoh T."/>
            <person name="Niimura Y."/>
            <person name="Fujii Y."/>
            <person name="Habara T."/>
            <person name="Sakai H."/>
            <person name="Sato Y."/>
            <person name="Wilson G."/>
            <person name="Kumar K."/>
            <person name="McCouch S."/>
            <person name="Juretic N."/>
            <person name="Hoen D."/>
            <person name="Wright S."/>
            <person name="Bruskiewich R."/>
            <person name="Bureau T."/>
            <person name="Miyao A."/>
            <person name="Hirochika H."/>
            <person name="Nishikawa T."/>
            <person name="Kadowaki K."/>
            <person name="Sugiura M."/>
            <person name="Burr B."/>
            <person name="Sasaki T."/>
        </authorList>
    </citation>
    <scope>NUCLEOTIDE SEQUENCE [LARGE SCALE GENOMIC DNA]</scope>
    <source>
        <strain evidence="4">cv. Nipponbare</strain>
    </source>
</reference>
<dbReference type="InParanoid" id="A0A0P0WT22"/>
<dbReference type="PaxDb" id="39947-A0A0P0WT22"/>